<evidence type="ECO:0000313" key="3">
    <source>
        <dbReference type="EMBL" id="KZO97255.1"/>
    </source>
</evidence>
<accession>A0A167N1S1</accession>
<dbReference type="PANTHER" id="PTHR11736:SF14">
    <property type="entry name" value="NSE3 HOMOLOG, SMC5-SMC6 COMPLEX COMPONENT"/>
    <property type="match status" value="1"/>
</dbReference>
<dbReference type="STRING" id="1330018.A0A167N1S1"/>
<dbReference type="InterPro" id="IPR041899">
    <property type="entry name" value="MAGE_WH2"/>
</dbReference>
<dbReference type="PANTHER" id="PTHR11736">
    <property type="entry name" value="MELANOMA-ASSOCIATED ANTIGEN MAGE ANTIGEN"/>
    <property type="match status" value="1"/>
</dbReference>
<dbReference type="GO" id="GO:0003700">
    <property type="term" value="F:DNA-binding transcription factor activity"/>
    <property type="evidence" value="ECO:0007669"/>
    <property type="project" value="InterPro"/>
</dbReference>
<dbReference type="Gene3D" id="1.10.10.1200">
    <property type="entry name" value="MAGE homology domain, winged helix WH1 motif"/>
    <property type="match status" value="1"/>
</dbReference>
<evidence type="ECO:0000259" key="2">
    <source>
        <dbReference type="PROSITE" id="PS50838"/>
    </source>
</evidence>
<reference evidence="3 4" key="1">
    <citation type="journal article" date="2016" name="Mol. Biol. Evol.">
        <title>Comparative Genomics of Early-Diverging Mushroom-Forming Fungi Provides Insights into the Origins of Lignocellulose Decay Capabilities.</title>
        <authorList>
            <person name="Nagy L.G."/>
            <person name="Riley R."/>
            <person name="Tritt A."/>
            <person name="Adam C."/>
            <person name="Daum C."/>
            <person name="Floudas D."/>
            <person name="Sun H."/>
            <person name="Yadav J.S."/>
            <person name="Pangilinan J."/>
            <person name="Larsson K.H."/>
            <person name="Matsuura K."/>
            <person name="Barry K."/>
            <person name="Labutti K."/>
            <person name="Kuo R."/>
            <person name="Ohm R.A."/>
            <person name="Bhattacharya S.S."/>
            <person name="Shirouzu T."/>
            <person name="Yoshinaga Y."/>
            <person name="Martin F.M."/>
            <person name="Grigoriev I.V."/>
            <person name="Hibbett D.S."/>
        </authorList>
    </citation>
    <scope>NUCLEOTIDE SEQUENCE [LARGE SCALE GENOMIC DNA]</scope>
    <source>
        <strain evidence="3 4">TUFC12733</strain>
    </source>
</reference>
<dbReference type="OrthoDB" id="205198at2759"/>
<organism evidence="3 4">
    <name type="scientific">Calocera viscosa (strain TUFC12733)</name>
    <dbReference type="NCBI Taxonomy" id="1330018"/>
    <lineage>
        <taxon>Eukaryota</taxon>
        <taxon>Fungi</taxon>
        <taxon>Dikarya</taxon>
        <taxon>Basidiomycota</taxon>
        <taxon>Agaricomycotina</taxon>
        <taxon>Dacrymycetes</taxon>
        <taxon>Dacrymycetales</taxon>
        <taxon>Dacrymycetaceae</taxon>
        <taxon>Calocera</taxon>
    </lineage>
</organism>
<dbReference type="InterPro" id="IPR037445">
    <property type="entry name" value="MAGE"/>
</dbReference>
<evidence type="ECO:0000313" key="4">
    <source>
        <dbReference type="Proteomes" id="UP000076738"/>
    </source>
</evidence>
<feature type="compositionally biased region" description="Polar residues" evidence="1">
    <location>
        <begin position="8"/>
        <end position="19"/>
    </location>
</feature>
<protein>
    <submittedName>
        <fullName evidence="3">MAGE-domain-containing protein</fullName>
    </submittedName>
</protein>
<proteinExistence type="predicted"/>
<dbReference type="Gene3D" id="1.10.10.1210">
    <property type="entry name" value="MAGE homology domain, winged helix WH2 motif"/>
    <property type="match status" value="1"/>
</dbReference>
<feature type="region of interest" description="Disordered" evidence="1">
    <location>
        <begin position="294"/>
        <end position="321"/>
    </location>
</feature>
<sequence length="416" mass="46312">MAPRATQRPGTQASQSQANGRRAQGATQAKGYGGRRARQPVEEEEDEEEEQGEAEDEEDEEGEGQGEGVSAEDKMVADLVRLALFTEYKHAPLRRDDINKKVLGKNTRSFKAVLAKAEATLKETFGMELVPLQPAGNRDRLVMEDVADEEDSGVVKKRMAPAGPRSWILRNCLPEPILRAAAERDPLVAEAEEDDWALLPDDPFRPERAPGTAMAWQSADDIGLQGMMFVILSLVLVNGRSMPDPQLRSYLKKLGVHSTLGIVTASNKNISLDAFLSMLTRLGYLDRIRTHLPGLGTQAPATQAAGRGRRARGADDTEEGDVSYEWRWGPRADAEISEKRAAEFIADVYLKRREEIQEVEDSEDDEDEQPARKGRGRGKNDEAAERRREKQAKKEKERKEMERILKEVERAAGGNL</sequence>
<feature type="compositionally biased region" description="Basic and acidic residues" evidence="1">
    <location>
        <begin position="378"/>
        <end position="401"/>
    </location>
</feature>
<feature type="domain" description="MAGE" evidence="2">
    <location>
        <begin position="324"/>
        <end position="349"/>
    </location>
</feature>
<feature type="compositionally biased region" description="Acidic residues" evidence="1">
    <location>
        <begin position="42"/>
        <end position="64"/>
    </location>
</feature>
<feature type="region of interest" description="Disordered" evidence="1">
    <location>
        <begin position="355"/>
        <end position="401"/>
    </location>
</feature>
<dbReference type="InterPro" id="IPR002190">
    <property type="entry name" value="MHD_dom"/>
</dbReference>
<dbReference type="InterPro" id="IPR041898">
    <property type="entry name" value="MAGE_WH1"/>
</dbReference>
<feature type="compositionally biased region" description="Acidic residues" evidence="1">
    <location>
        <begin position="357"/>
        <end position="368"/>
    </location>
</feature>
<dbReference type="InterPro" id="IPR004827">
    <property type="entry name" value="bZIP"/>
</dbReference>
<gene>
    <name evidence="3" type="ORF">CALVIDRAFT_497526</name>
</gene>
<dbReference type="GO" id="GO:0005634">
    <property type="term" value="C:nucleus"/>
    <property type="evidence" value="ECO:0007669"/>
    <property type="project" value="TreeGrafter"/>
</dbReference>
<feature type="region of interest" description="Disordered" evidence="1">
    <location>
        <begin position="1"/>
        <end position="73"/>
    </location>
</feature>
<dbReference type="Proteomes" id="UP000076738">
    <property type="component" value="Unassembled WGS sequence"/>
</dbReference>
<feature type="domain" description="MAGE" evidence="2">
    <location>
        <begin position="72"/>
        <end position="142"/>
    </location>
</feature>
<dbReference type="Pfam" id="PF01454">
    <property type="entry name" value="MAGE"/>
    <property type="match status" value="1"/>
</dbReference>
<feature type="non-terminal residue" evidence="3">
    <location>
        <position position="416"/>
    </location>
</feature>
<feature type="compositionally biased region" description="Low complexity" evidence="1">
    <location>
        <begin position="296"/>
        <end position="306"/>
    </location>
</feature>
<dbReference type="AlphaFoldDB" id="A0A167N1S1"/>
<dbReference type="SMART" id="SM01373">
    <property type="entry name" value="MAGE"/>
    <property type="match status" value="1"/>
</dbReference>
<dbReference type="GO" id="GO:0006281">
    <property type="term" value="P:DNA repair"/>
    <property type="evidence" value="ECO:0007669"/>
    <property type="project" value="TreeGrafter"/>
</dbReference>
<dbReference type="PROSITE" id="PS50838">
    <property type="entry name" value="MAGE"/>
    <property type="match status" value="2"/>
</dbReference>
<evidence type="ECO:0000256" key="1">
    <source>
        <dbReference type="SAM" id="MobiDB-lite"/>
    </source>
</evidence>
<dbReference type="PROSITE" id="PS00036">
    <property type="entry name" value="BZIP_BASIC"/>
    <property type="match status" value="1"/>
</dbReference>
<dbReference type="EMBL" id="KV417280">
    <property type="protein sequence ID" value="KZO97255.1"/>
    <property type="molecule type" value="Genomic_DNA"/>
</dbReference>
<name>A0A167N1S1_CALVF</name>
<keyword evidence="4" id="KW-1185">Reference proteome</keyword>